<keyword evidence="2" id="KW-1185">Reference proteome</keyword>
<dbReference type="Proteomes" id="UP001140087">
    <property type="component" value="Unassembled WGS sequence"/>
</dbReference>
<reference evidence="1" key="1">
    <citation type="submission" date="2022-07" db="EMBL/GenBank/DDBJ databases">
        <title>Phylogenomic reconstructions and comparative analyses of Kickxellomycotina fungi.</title>
        <authorList>
            <person name="Reynolds N.K."/>
            <person name="Stajich J.E."/>
            <person name="Barry K."/>
            <person name="Grigoriev I.V."/>
            <person name="Crous P."/>
            <person name="Smith M.E."/>
        </authorList>
    </citation>
    <scope>NUCLEOTIDE SEQUENCE</scope>
    <source>
        <strain evidence="1">BCRC 34780</strain>
    </source>
</reference>
<protein>
    <submittedName>
        <fullName evidence="1">Uncharacterized protein</fullName>
    </submittedName>
</protein>
<evidence type="ECO:0000313" key="1">
    <source>
        <dbReference type="EMBL" id="KAJ2807997.1"/>
    </source>
</evidence>
<gene>
    <name evidence="1" type="ORF">H4R21_000258</name>
</gene>
<accession>A0ACC1LHW9</accession>
<sequence>MDCRYQGTVHTPARGVVGEQLAPVTVSLEQLDPNGVPVALDDRHATGLVANILLASEDGALDLGYNETGLHLLSGTHSVAPEVLDSRLVSTFRSLAIHRPGRYRLCVRVFNIVQTVAFMTTYPDGPLPMPSDAVFVGYSDVLVIHDRQFRNHSASAPPHTTSVSPAYPPR</sequence>
<organism evidence="1 2">
    <name type="scientific">Coemansia helicoidea</name>
    <dbReference type="NCBI Taxonomy" id="1286919"/>
    <lineage>
        <taxon>Eukaryota</taxon>
        <taxon>Fungi</taxon>
        <taxon>Fungi incertae sedis</taxon>
        <taxon>Zoopagomycota</taxon>
        <taxon>Kickxellomycotina</taxon>
        <taxon>Kickxellomycetes</taxon>
        <taxon>Kickxellales</taxon>
        <taxon>Kickxellaceae</taxon>
        <taxon>Coemansia</taxon>
    </lineage>
</organism>
<name>A0ACC1LHW9_9FUNG</name>
<dbReference type="EMBL" id="JANBUN010000021">
    <property type="protein sequence ID" value="KAJ2807997.1"/>
    <property type="molecule type" value="Genomic_DNA"/>
</dbReference>
<proteinExistence type="predicted"/>
<evidence type="ECO:0000313" key="2">
    <source>
        <dbReference type="Proteomes" id="UP001140087"/>
    </source>
</evidence>
<comment type="caution">
    <text evidence="1">The sequence shown here is derived from an EMBL/GenBank/DDBJ whole genome shotgun (WGS) entry which is preliminary data.</text>
</comment>